<dbReference type="GO" id="GO:0005739">
    <property type="term" value="C:mitochondrion"/>
    <property type="evidence" value="ECO:0007669"/>
    <property type="project" value="TreeGrafter"/>
</dbReference>
<dbReference type="SUPFAM" id="SSF52540">
    <property type="entry name" value="P-loop containing nucleoside triphosphate hydrolases"/>
    <property type="match status" value="1"/>
</dbReference>
<dbReference type="GO" id="GO:0019136">
    <property type="term" value="F:deoxynucleoside kinase activity"/>
    <property type="evidence" value="ECO:0007669"/>
    <property type="project" value="TreeGrafter"/>
</dbReference>
<gene>
    <name evidence="2" type="ORF">GSTENG00002349001</name>
</gene>
<reference evidence="2" key="2">
    <citation type="submission" date="2004-02" db="EMBL/GenBank/DDBJ databases">
        <authorList>
            <consortium name="Genoscope"/>
            <consortium name="Whitehead Institute Centre for Genome Research"/>
        </authorList>
    </citation>
    <scope>NUCLEOTIDE SEQUENCE</scope>
</reference>
<feature type="non-terminal residue" evidence="2">
    <location>
        <position position="299"/>
    </location>
</feature>
<reference evidence="2" key="1">
    <citation type="journal article" date="2004" name="Nature">
        <title>Genome duplication in the teleost fish Tetraodon nigroviridis reveals the early vertebrate proto-karyotype.</title>
        <authorList>
            <person name="Jaillon O."/>
            <person name="Aury J.-M."/>
            <person name="Brunet F."/>
            <person name="Petit J.-L."/>
            <person name="Stange-Thomann N."/>
            <person name="Mauceli E."/>
            <person name="Bouneau L."/>
            <person name="Fischer C."/>
            <person name="Ozouf-Costaz C."/>
            <person name="Bernot A."/>
            <person name="Nicaud S."/>
            <person name="Jaffe D."/>
            <person name="Fisher S."/>
            <person name="Lutfalla G."/>
            <person name="Dossat C."/>
            <person name="Segurens B."/>
            <person name="Dasilva C."/>
            <person name="Salanoubat M."/>
            <person name="Levy M."/>
            <person name="Boudet N."/>
            <person name="Castellano S."/>
            <person name="Anthouard V."/>
            <person name="Jubin C."/>
            <person name="Castelli V."/>
            <person name="Katinka M."/>
            <person name="Vacherie B."/>
            <person name="Biemont C."/>
            <person name="Skalli Z."/>
            <person name="Cattolico L."/>
            <person name="Poulain J."/>
            <person name="De Berardinis V."/>
            <person name="Cruaud C."/>
            <person name="Duprat S."/>
            <person name="Brottier P."/>
            <person name="Coutanceau J.-P."/>
            <person name="Gouzy J."/>
            <person name="Parra G."/>
            <person name="Lardier G."/>
            <person name="Chapple C."/>
            <person name="McKernan K.J."/>
            <person name="McEwan P."/>
            <person name="Bosak S."/>
            <person name="Kellis M."/>
            <person name="Volff J.-N."/>
            <person name="Guigo R."/>
            <person name="Zody M.C."/>
            <person name="Mesirov J."/>
            <person name="Lindblad-Toh K."/>
            <person name="Birren B."/>
            <person name="Nusbaum C."/>
            <person name="Kahn D."/>
            <person name="Robinson-Rechavi M."/>
            <person name="Laudet V."/>
            <person name="Schachter V."/>
            <person name="Quetier F."/>
            <person name="Saurin W."/>
            <person name="Scarpelli C."/>
            <person name="Wincker P."/>
            <person name="Lander E.S."/>
            <person name="Weissenbach J."/>
            <person name="Roest Crollius H."/>
        </authorList>
    </citation>
    <scope>NUCLEOTIDE SEQUENCE [LARGE SCALE GENOMIC DNA]</scope>
</reference>
<dbReference type="InterPro" id="IPR050566">
    <property type="entry name" value="Deoxyribonucleoside_kinase"/>
</dbReference>
<comment type="caution">
    <text evidence="2">The sequence shown here is derived from an EMBL/GenBank/DDBJ whole genome shotgun (WGS) entry which is preliminary data.</text>
</comment>
<dbReference type="EMBL" id="CAAE01005532">
    <property type="protein sequence ID" value="CAF88779.1"/>
    <property type="molecule type" value="Genomic_DNA"/>
</dbReference>
<dbReference type="PANTHER" id="PTHR10513">
    <property type="entry name" value="DEOXYNUCLEOSIDE KINASE"/>
    <property type="match status" value="1"/>
</dbReference>
<evidence type="ECO:0000313" key="2">
    <source>
        <dbReference type="EMBL" id="CAF88779.1"/>
    </source>
</evidence>
<dbReference type="KEGG" id="tng:GSTEN00002349G001"/>
<protein>
    <submittedName>
        <fullName evidence="2">(spotted green pufferfish) hypothetical protein</fullName>
    </submittedName>
</protein>
<dbReference type="Gene3D" id="3.40.50.300">
    <property type="entry name" value="P-loop containing nucleotide triphosphate hydrolases"/>
    <property type="match status" value="1"/>
</dbReference>
<dbReference type="OrthoDB" id="567086at2759"/>
<evidence type="ECO:0000259" key="1">
    <source>
        <dbReference type="Pfam" id="PF01712"/>
    </source>
</evidence>
<dbReference type="AlphaFoldDB" id="Q4TEA3"/>
<accession>Q4TEA3</accession>
<proteinExistence type="predicted"/>
<feature type="non-terminal residue" evidence="2">
    <location>
        <position position="1"/>
    </location>
</feature>
<organism evidence="2">
    <name type="scientific">Tetraodon nigroviridis</name>
    <name type="common">Spotted green pufferfish</name>
    <name type="synonym">Chelonodon nigroviridis</name>
    <dbReference type="NCBI Taxonomy" id="99883"/>
    <lineage>
        <taxon>Eukaryota</taxon>
        <taxon>Metazoa</taxon>
        <taxon>Chordata</taxon>
        <taxon>Craniata</taxon>
        <taxon>Vertebrata</taxon>
        <taxon>Euteleostomi</taxon>
        <taxon>Actinopterygii</taxon>
        <taxon>Neopterygii</taxon>
        <taxon>Teleostei</taxon>
        <taxon>Neoteleostei</taxon>
        <taxon>Acanthomorphata</taxon>
        <taxon>Eupercaria</taxon>
        <taxon>Tetraodontiformes</taxon>
        <taxon>Tetradontoidea</taxon>
        <taxon>Tetraodontidae</taxon>
        <taxon>Tetraodon</taxon>
    </lineage>
</organism>
<feature type="domain" description="Deoxynucleoside kinase" evidence="1">
    <location>
        <begin position="111"/>
        <end position="200"/>
    </location>
</feature>
<name>Q4TEA3_TETNG</name>
<sequence length="299" mass="33454">AAGKSTLVRLLEGASEDWEVIPEPIGKWCNIDKVGDDMYQVNIHNSGPWSSSSSILLFFLFAGVELLSEERRKHPADAVPPAEPLGLHLSGKDPVLWGDFQRLTCLSSSVWQSYTCISRVRSQLQRPSGKLKEAGNPVQFYERSVYSDRFVFASNLFEGGDMTETEWSVYRDWHTWMLKQCEPAIALDAIIYLRAPPQAACSACSTGAGRRSRAFLWSIWNSFTLNTSPGCTTGTRGEQAAEHTAARSCANQERWRDGDECAAFRLDFDYLNDLPVLVLDVDDDFKSDGIKREAIIDKV</sequence>
<dbReference type="InterPro" id="IPR027417">
    <property type="entry name" value="P-loop_NTPase"/>
</dbReference>
<dbReference type="InterPro" id="IPR031314">
    <property type="entry name" value="DNK_dom"/>
</dbReference>
<dbReference type="PANTHER" id="PTHR10513:SF48">
    <property type="entry name" value="DEOXYCYTIDINE KINASE 2"/>
    <property type="match status" value="1"/>
</dbReference>
<dbReference type="Pfam" id="PF01712">
    <property type="entry name" value="dNK"/>
    <property type="match status" value="1"/>
</dbReference>